<gene>
    <name evidence="2" type="ORF">POCTA_138.1.T0330077</name>
</gene>
<name>A0A8S1TZU3_PAROT</name>
<dbReference type="OMA" id="VKMFINS"/>
<protein>
    <submittedName>
        <fullName evidence="2">Uncharacterized protein</fullName>
    </submittedName>
</protein>
<comment type="caution">
    <text evidence="2">The sequence shown here is derived from an EMBL/GenBank/DDBJ whole genome shotgun (WGS) entry which is preliminary data.</text>
</comment>
<feature type="region of interest" description="Disordered" evidence="1">
    <location>
        <begin position="51"/>
        <end position="86"/>
    </location>
</feature>
<keyword evidence="3" id="KW-1185">Reference proteome</keyword>
<evidence type="ECO:0000313" key="2">
    <source>
        <dbReference type="EMBL" id="CAD8156987.1"/>
    </source>
</evidence>
<accession>A0A8S1TZU3</accession>
<dbReference type="AlphaFoldDB" id="A0A8S1TZU3"/>
<dbReference type="EMBL" id="CAJJDP010000033">
    <property type="protein sequence ID" value="CAD8156987.1"/>
    <property type="molecule type" value="Genomic_DNA"/>
</dbReference>
<dbReference type="Proteomes" id="UP000683925">
    <property type="component" value="Unassembled WGS sequence"/>
</dbReference>
<dbReference type="OrthoDB" id="10353777at2759"/>
<proteinExistence type="predicted"/>
<reference evidence="2" key="1">
    <citation type="submission" date="2021-01" db="EMBL/GenBank/DDBJ databases">
        <authorList>
            <consortium name="Genoscope - CEA"/>
            <person name="William W."/>
        </authorList>
    </citation>
    <scope>NUCLEOTIDE SEQUENCE</scope>
</reference>
<sequence length="86" mass="10274">MSNSIAKINNKKELLEVNKIVNSVKMFINSYLHQDLIAQAAERRLQNYEKRGLTPQSQVEFEQKKQKQEEAQQYKNEGRSQNYRWD</sequence>
<organism evidence="2 3">
    <name type="scientific">Paramecium octaurelia</name>
    <dbReference type="NCBI Taxonomy" id="43137"/>
    <lineage>
        <taxon>Eukaryota</taxon>
        <taxon>Sar</taxon>
        <taxon>Alveolata</taxon>
        <taxon>Ciliophora</taxon>
        <taxon>Intramacronucleata</taxon>
        <taxon>Oligohymenophorea</taxon>
        <taxon>Peniculida</taxon>
        <taxon>Parameciidae</taxon>
        <taxon>Paramecium</taxon>
    </lineage>
</organism>
<evidence type="ECO:0000313" key="3">
    <source>
        <dbReference type="Proteomes" id="UP000683925"/>
    </source>
</evidence>
<feature type="compositionally biased region" description="Basic and acidic residues" evidence="1">
    <location>
        <begin position="61"/>
        <end position="78"/>
    </location>
</feature>
<evidence type="ECO:0000256" key="1">
    <source>
        <dbReference type="SAM" id="MobiDB-lite"/>
    </source>
</evidence>